<evidence type="ECO:0000313" key="1">
    <source>
        <dbReference type="EMBL" id="CAF1839254.1"/>
    </source>
</evidence>
<reference evidence="1" key="1">
    <citation type="submission" date="2021-01" db="EMBL/GenBank/DDBJ databases">
        <authorList>
            <consortium name="Genoscope - CEA"/>
            <person name="William W."/>
        </authorList>
    </citation>
    <scope>NUCLEOTIDE SEQUENCE</scope>
</reference>
<name>A0A816JGG9_BRANA</name>
<feature type="non-terminal residue" evidence="1">
    <location>
        <position position="44"/>
    </location>
</feature>
<proteinExistence type="predicted"/>
<protein>
    <submittedName>
        <fullName evidence="1">(rape) hypothetical protein</fullName>
    </submittedName>
</protein>
<dbReference type="AlphaFoldDB" id="A0A816JGG9"/>
<accession>A0A816JGG9</accession>
<sequence length="44" mass="5045">MFLGLPTMIIFLILSTSWYFTQHSKKVIRAGRAVTSDSREVQSK</sequence>
<gene>
    <name evidence="1" type="ORF">DARMORV10_C04P28210.1</name>
</gene>
<dbReference type="EMBL" id="HG994368">
    <property type="protein sequence ID" value="CAF1839254.1"/>
    <property type="molecule type" value="Genomic_DNA"/>
</dbReference>
<dbReference type="Proteomes" id="UP001295469">
    <property type="component" value="Chromosome C04"/>
</dbReference>
<organism evidence="1">
    <name type="scientific">Brassica napus</name>
    <name type="common">Rape</name>
    <dbReference type="NCBI Taxonomy" id="3708"/>
    <lineage>
        <taxon>Eukaryota</taxon>
        <taxon>Viridiplantae</taxon>
        <taxon>Streptophyta</taxon>
        <taxon>Embryophyta</taxon>
        <taxon>Tracheophyta</taxon>
        <taxon>Spermatophyta</taxon>
        <taxon>Magnoliopsida</taxon>
        <taxon>eudicotyledons</taxon>
        <taxon>Gunneridae</taxon>
        <taxon>Pentapetalae</taxon>
        <taxon>rosids</taxon>
        <taxon>malvids</taxon>
        <taxon>Brassicales</taxon>
        <taxon>Brassicaceae</taxon>
        <taxon>Brassiceae</taxon>
        <taxon>Brassica</taxon>
    </lineage>
</organism>